<dbReference type="RefSeq" id="WP_285981047.1">
    <property type="nucleotide sequence ID" value="NZ_JASVDS010000001.1"/>
</dbReference>
<dbReference type="Pfam" id="PF10670">
    <property type="entry name" value="DUF4198"/>
    <property type="match status" value="1"/>
</dbReference>
<keyword evidence="3" id="KW-1185">Reference proteome</keyword>
<comment type="caution">
    <text evidence="2">The sequence shown here is derived from an EMBL/GenBank/DDBJ whole genome shotgun (WGS) entry which is preliminary data.</text>
</comment>
<gene>
    <name evidence="2" type="ORF">QRD43_03325</name>
</gene>
<organism evidence="2 3">
    <name type="scientific">Roseateles subflavus</name>
    <dbReference type="NCBI Taxonomy" id="3053353"/>
    <lineage>
        <taxon>Bacteria</taxon>
        <taxon>Pseudomonadati</taxon>
        <taxon>Pseudomonadota</taxon>
        <taxon>Betaproteobacteria</taxon>
        <taxon>Burkholderiales</taxon>
        <taxon>Sphaerotilaceae</taxon>
        <taxon>Roseateles</taxon>
    </lineage>
</organism>
<dbReference type="InterPro" id="IPR019613">
    <property type="entry name" value="DUF4198"/>
</dbReference>
<feature type="chain" id="PRO_5046548633" evidence="1">
    <location>
        <begin position="25"/>
        <end position="274"/>
    </location>
</feature>
<evidence type="ECO:0000313" key="2">
    <source>
        <dbReference type="EMBL" id="MDL5030926.1"/>
    </source>
</evidence>
<keyword evidence="1" id="KW-0732">Signal</keyword>
<dbReference type="Proteomes" id="UP001238603">
    <property type="component" value="Unassembled WGS sequence"/>
</dbReference>
<sequence>MWSKTRPLLSALALSLAAAAPAQAHMTWLLANTYQVNGKEAVVSVDAAVSEDLFVFERALKLEQIVITAPDGSRAEAQQRSSARHRESFELRLTQDGTYRVSHVQLALMGSYVQDGQTKRFRATPATLDQELPAGAQLQGLTQVHNRQQVFVSKEEPGKPAFAPEGQGLELLPLDAVTELSHGDRSRFRLLLDGQPLADASVRLLREGNRYRYKLGEQLIKTDAKGEFTVDWAEAGRYWLGVSQGDKPAPGVTGTREKPLRRASLSASFEVLPR</sequence>
<dbReference type="EMBL" id="JASVDS010000001">
    <property type="protein sequence ID" value="MDL5030926.1"/>
    <property type="molecule type" value="Genomic_DNA"/>
</dbReference>
<protein>
    <submittedName>
        <fullName evidence="2">DUF4198 domain-containing protein</fullName>
    </submittedName>
</protein>
<reference evidence="2 3" key="1">
    <citation type="submission" date="2023-06" db="EMBL/GenBank/DDBJ databases">
        <title>Pelomonas sp. APW6 16S ribosomal RNA gene genome sequencing and assembly.</title>
        <authorList>
            <person name="Woo H."/>
        </authorList>
    </citation>
    <scope>NUCLEOTIDE SEQUENCE [LARGE SCALE GENOMIC DNA]</scope>
    <source>
        <strain evidence="2 3">APW6</strain>
    </source>
</reference>
<proteinExistence type="predicted"/>
<evidence type="ECO:0000256" key="1">
    <source>
        <dbReference type="SAM" id="SignalP"/>
    </source>
</evidence>
<evidence type="ECO:0000313" key="3">
    <source>
        <dbReference type="Proteomes" id="UP001238603"/>
    </source>
</evidence>
<feature type="signal peptide" evidence="1">
    <location>
        <begin position="1"/>
        <end position="24"/>
    </location>
</feature>
<name>A0ABT7LH86_9BURK</name>
<accession>A0ABT7LH86</accession>